<dbReference type="Gene3D" id="3.90.550.10">
    <property type="entry name" value="Spore Coat Polysaccharide Biosynthesis Protein SpsA, Chain A"/>
    <property type="match status" value="1"/>
</dbReference>
<sequence length="354" mass="41693">MEYLYNVPYPVSFRNLSSKDKIASDKIAILIVLSEGVKRDYYKIAIDSVECYAKAHGYQFILTDDNGYGCDYLKEKYFRRHCVITKILPKYEAILHIDADIGVVNPNRKLQELLDENIDITFYDRHFSPEIAIGSYLAKNTSYAMEIIKDFSEYERKLPNSFHGTENGALHIFLAEKLFPHNLIELELCRQAWRSSQNVADQFSYTACIRTLFGANTDFGKVRILRKGTGHVRDDWLTSGIWSPYHDFMLHGWKMDQLEKTPSRPLRAEPMKQTVWYNPFIGSFDMDRCGFGNTTWHHDPKLIGSREDVEHCLRKHEMKIAIKKMKYLGRLFDLIRNNAFWRLVQSHFWFLFYY</sequence>
<dbReference type="OrthoDB" id="407658at2759"/>
<evidence type="ECO:0008006" key="3">
    <source>
        <dbReference type="Google" id="ProtNLM"/>
    </source>
</evidence>
<dbReference type="AlphaFoldDB" id="E3MDN9"/>
<dbReference type="PANTHER" id="PTHR31562">
    <property type="entry name" value="PROTEIN CBG18972"/>
    <property type="match status" value="1"/>
</dbReference>
<dbReference type="Pfam" id="PF03314">
    <property type="entry name" value="DUF273"/>
    <property type="match status" value="1"/>
</dbReference>
<gene>
    <name evidence="1" type="ORF">CRE_17940</name>
</gene>
<organism evidence="2">
    <name type="scientific">Caenorhabditis remanei</name>
    <name type="common">Caenorhabditis vulgaris</name>
    <dbReference type="NCBI Taxonomy" id="31234"/>
    <lineage>
        <taxon>Eukaryota</taxon>
        <taxon>Metazoa</taxon>
        <taxon>Ecdysozoa</taxon>
        <taxon>Nematoda</taxon>
        <taxon>Chromadorea</taxon>
        <taxon>Rhabditida</taxon>
        <taxon>Rhabditina</taxon>
        <taxon>Rhabditomorpha</taxon>
        <taxon>Rhabditoidea</taxon>
        <taxon>Rhabditidae</taxon>
        <taxon>Peloderinae</taxon>
        <taxon>Caenorhabditis</taxon>
    </lineage>
</organism>
<evidence type="ECO:0000313" key="2">
    <source>
        <dbReference type="Proteomes" id="UP000008281"/>
    </source>
</evidence>
<dbReference type="InterPro" id="IPR029044">
    <property type="entry name" value="Nucleotide-diphossugar_trans"/>
</dbReference>
<protein>
    <recommendedName>
        <fullName evidence="3">Nucleotide-diphospho-sugar transferase domain-containing protein</fullName>
    </recommendedName>
</protein>
<dbReference type="Proteomes" id="UP000008281">
    <property type="component" value="Unassembled WGS sequence"/>
</dbReference>
<dbReference type="InParanoid" id="E3MDN9"/>
<dbReference type="EMBL" id="DS268437">
    <property type="protein sequence ID" value="EFO99261.1"/>
    <property type="molecule type" value="Genomic_DNA"/>
</dbReference>
<dbReference type="OMA" id="HIDADIG"/>
<dbReference type="InterPro" id="IPR004988">
    <property type="entry name" value="DUF273"/>
</dbReference>
<dbReference type="STRING" id="31234.E3MDN9"/>
<dbReference type="HOGENOM" id="CLU_045307_0_0_1"/>
<dbReference type="eggNOG" id="ENOG502SE55">
    <property type="taxonomic scope" value="Eukaryota"/>
</dbReference>
<accession>E3MDN9</accession>
<name>E3MDN9_CAERE</name>
<proteinExistence type="predicted"/>
<reference evidence="1" key="1">
    <citation type="submission" date="2007-07" db="EMBL/GenBank/DDBJ databases">
        <title>PCAP assembly of the Caenorhabditis remanei genome.</title>
        <authorList>
            <consortium name="The Caenorhabditis remanei Sequencing Consortium"/>
            <person name="Wilson R.K."/>
        </authorList>
    </citation>
    <scope>NUCLEOTIDE SEQUENCE [LARGE SCALE GENOMIC DNA]</scope>
    <source>
        <strain evidence="1">PB4641</strain>
    </source>
</reference>
<evidence type="ECO:0000313" key="1">
    <source>
        <dbReference type="EMBL" id="EFO99261.1"/>
    </source>
</evidence>
<dbReference type="PANTHER" id="PTHR31562:SF13">
    <property type="entry name" value="NUCLEOTID_TRANS DOMAIN-CONTAINING PROTEIN-RELATED"/>
    <property type="match status" value="1"/>
</dbReference>
<keyword evidence="2" id="KW-1185">Reference proteome</keyword>